<keyword evidence="2" id="KW-1185">Reference proteome</keyword>
<gene>
    <name evidence="1" type="ORF">KUCAC02_004309</name>
</gene>
<reference evidence="1" key="1">
    <citation type="submission" date="2022-05" db="EMBL/GenBank/DDBJ databases">
        <title>Chromosome-level genome of Chaenocephalus aceratus.</title>
        <authorList>
            <person name="Park H."/>
        </authorList>
    </citation>
    <scope>NUCLEOTIDE SEQUENCE</scope>
    <source>
        <strain evidence="1">KU_202001</strain>
    </source>
</reference>
<accession>A0ACB9WZ65</accession>
<sequence>MLVPSSSARHRDISDSRVKRLRAGCRYERSPCVRRFDLEHLSTPVIWDLSE</sequence>
<organism evidence="1 2">
    <name type="scientific">Chaenocephalus aceratus</name>
    <name type="common">Blackfin icefish</name>
    <name type="synonym">Chaenichthys aceratus</name>
    <dbReference type="NCBI Taxonomy" id="36190"/>
    <lineage>
        <taxon>Eukaryota</taxon>
        <taxon>Metazoa</taxon>
        <taxon>Chordata</taxon>
        <taxon>Craniata</taxon>
        <taxon>Vertebrata</taxon>
        <taxon>Euteleostomi</taxon>
        <taxon>Actinopterygii</taxon>
        <taxon>Neopterygii</taxon>
        <taxon>Teleostei</taxon>
        <taxon>Neoteleostei</taxon>
        <taxon>Acanthomorphata</taxon>
        <taxon>Eupercaria</taxon>
        <taxon>Perciformes</taxon>
        <taxon>Notothenioidei</taxon>
        <taxon>Channichthyidae</taxon>
        <taxon>Chaenocephalus</taxon>
    </lineage>
</organism>
<evidence type="ECO:0000313" key="1">
    <source>
        <dbReference type="EMBL" id="KAI4819028.1"/>
    </source>
</evidence>
<feature type="non-terminal residue" evidence="1">
    <location>
        <position position="51"/>
    </location>
</feature>
<dbReference type="EMBL" id="CM043794">
    <property type="protein sequence ID" value="KAI4819028.1"/>
    <property type="molecule type" value="Genomic_DNA"/>
</dbReference>
<comment type="caution">
    <text evidence="1">The sequence shown here is derived from an EMBL/GenBank/DDBJ whole genome shotgun (WGS) entry which is preliminary data.</text>
</comment>
<protein>
    <submittedName>
        <fullName evidence="1">Uncharacterized protein</fullName>
    </submittedName>
</protein>
<dbReference type="Proteomes" id="UP001057452">
    <property type="component" value="Chromosome 10"/>
</dbReference>
<name>A0ACB9WZ65_CHAAC</name>
<proteinExistence type="predicted"/>
<evidence type="ECO:0000313" key="2">
    <source>
        <dbReference type="Proteomes" id="UP001057452"/>
    </source>
</evidence>